<evidence type="ECO:0000256" key="1">
    <source>
        <dbReference type="ARBA" id="ARBA00004515"/>
    </source>
</evidence>
<evidence type="ECO:0000256" key="12">
    <source>
        <dbReference type="ARBA" id="ARBA00044330"/>
    </source>
</evidence>
<evidence type="ECO:0000256" key="8">
    <source>
        <dbReference type="ARBA" id="ARBA00023136"/>
    </source>
</evidence>
<dbReference type="Proteomes" id="UP000190868">
    <property type="component" value="Chromosome"/>
</dbReference>
<keyword evidence="5 14" id="KW-0328">Glycosyltransferase</keyword>
<dbReference type="GO" id="GO:0005829">
    <property type="term" value="C:cytosol"/>
    <property type="evidence" value="ECO:0007669"/>
    <property type="project" value="TreeGrafter"/>
</dbReference>
<dbReference type="EMBL" id="CP017258">
    <property type="protein sequence ID" value="AQW88183.1"/>
    <property type="molecule type" value="Genomic_DNA"/>
</dbReference>
<keyword evidence="3" id="KW-1003">Cell membrane</keyword>
<gene>
    <name evidence="14" type="primary">waaC</name>
    <name evidence="14" type="ORF">CPIN18021_1390</name>
</gene>
<dbReference type="InterPro" id="IPR002201">
    <property type="entry name" value="Glyco_trans_9"/>
</dbReference>
<evidence type="ECO:0000256" key="7">
    <source>
        <dbReference type="ARBA" id="ARBA00022985"/>
    </source>
</evidence>
<evidence type="ECO:0000256" key="6">
    <source>
        <dbReference type="ARBA" id="ARBA00022679"/>
    </source>
</evidence>
<dbReference type="InterPro" id="IPR051199">
    <property type="entry name" value="LPS_LOS_Heptosyltrfase"/>
</dbReference>
<dbReference type="RefSeq" id="WP_078424709.1">
    <property type="nucleotide sequence ID" value="NZ_CP017258.1"/>
</dbReference>
<dbReference type="Gene3D" id="3.40.50.2000">
    <property type="entry name" value="Glycogen Phosphorylase B"/>
    <property type="match status" value="2"/>
</dbReference>
<evidence type="ECO:0000256" key="11">
    <source>
        <dbReference type="ARBA" id="ARBA00044190"/>
    </source>
</evidence>
<comment type="similarity">
    <text evidence="9">Belongs to the glycosyltransferase 9 family.</text>
</comment>
<dbReference type="PANTHER" id="PTHR30160:SF19">
    <property type="entry name" value="LIPOPOLYSACCHARIDE HEPTOSYLTRANSFERASE 1"/>
    <property type="match status" value="1"/>
</dbReference>
<evidence type="ECO:0000313" key="14">
    <source>
        <dbReference type="EMBL" id="AQW88183.1"/>
    </source>
</evidence>
<dbReference type="GO" id="GO:0009244">
    <property type="term" value="P:lipopolysaccharide core region biosynthetic process"/>
    <property type="evidence" value="ECO:0007669"/>
    <property type="project" value="InterPro"/>
</dbReference>
<evidence type="ECO:0000256" key="10">
    <source>
        <dbReference type="ARBA" id="ARBA00044041"/>
    </source>
</evidence>
<dbReference type="SUPFAM" id="SSF53756">
    <property type="entry name" value="UDP-Glycosyltransferase/glycogen phosphorylase"/>
    <property type="match status" value="1"/>
</dbReference>
<keyword evidence="8" id="KW-0472">Membrane</keyword>
<proteinExistence type="inferred from homology"/>
<dbReference type="PANTHER" id="PTHR30160">
    <property type="entry name" value="TETRAACYLDISACCHARIDE 4'-KINASE-RELATED"/>
    <property type="match status" value="1"/>
</dbReference>
<dbReference type="NCBIfam" id="TIGR02193">
    <property type="entry name" value="heptsyl_trn_I"/>
    <property type="match status" value="1"/>
</dbReference>
<evidence type="ECO:0000313" key="15">
    <source>
        <dbReference type="Proteomes" id="UP000190868"/>
    </source>
</evidence>
<keyword evidence="15" id="KW-1185">Reference proteome</keyword>
<organism evidence="14 15">
    <name type="scientific">Campylobacter pinnipediorum subsp. caledonicus</name>
    <dbReference type="NCBI Taxonomy" id="1874362"/>
    <lineage>
        <taxon>Bacteria</taxon>
        <taxon>Pseudomonadati</taxon>
        <taxon>Campylobacterota</taxon>
        <taxon>Epsilonproteobacteria</taxon>
        <taxon>Campylobacterales</taxon>
        <taxon>Campylobacteraceae</taxon>
        <taxon>Campylobacter</taxon>
    </lineage>
</organism>
<dbReference type="GO" id="GO:0008713">
    <property type="term" value="F:ADP-heptose-lipopolysaccharide heptosyltransferase activity"/>
    <property type="evidence" value="ECO:0007669"/>
    <property type="project" value="TreeGrafter"/>
</dbReference>
<evidence type="ECO:0000256" key="9">
    <source>
        <dbReference type="ARBA" id="ARBA00043995"/>
    </source>
</evidence>
<protein>
    <recommendedName>
        <fullName evidence="11">Lipopolysaccharide heptosyltransferase 1</fullName>
        <ecNumber evidence="10">2.4.99.23</ecNumber>
    </recommendedName>
    <alternativeName>
        <fullName evidence="12">ADP-heptose:lipopolysaccharide heptosyltransferase I</fullName>
    </alternativeName>
</protein>
<reference evidence="15" key="1">
    <citation type="submission" date="2016-09" db="EMBL/GenBank/DDBJ databases">
        <title>Comparative genomics of the Campylobacter concisus group.</title>
        <authorList>
            <person name="Miller W.G."/>
            <person name="Yee E."/>
            <person name="Chapman M.H."/>
            <person name="Huynh S."/>
            <person name="Bono J.L."/>
            <person name="On S.L.W."/>
            <person name="StLeger J."/>
            <person name="Foster G."/>
            <person name="Parker C.T."/>
        </authorList>
    </citation>
    <scope>NUCLEOTIDE SEQUENCE [LARGE SCALE GENOMIC DNA]</scope>
    <source>
        <strain evidence="15">RM18021</strain>
    </source>
</reference>
<name>A0A1S6U8Y5_9BACT</name>
<dbReference type="CDD" id="cd03789">
    <property type="entry name" value="GT9_LPS_heptosyltransferase"/>
    <property type="match status" value="1"/>
</dbReference>
<evidence type="ECO:0000256" key="3">
    <source>
        <dbReference type="ARBA" id="ARBA00022475"/>
    </source>
</evidence>
<dbReference type="Pfam" id="PF01075">
    <property type="entry name" value="Glyco_transf_9"/>
    <property type="match status" value="1"/>
</dbReference>
<keyword evidence="4" id="KW-0997">Cell inner membrane</keyword>
<comment type="subcellular location">
    <subcellularLocation>
        <location evidence="1">Cell inner membrane</location>
        <topology evidence="1">Peripheral membrane protein</topology>
        <orientation evidence="1">Cytoplasmic side</orientation>
    </subcellularLocation>
</comment>
<accession>A0A1S6U8Y5</accession>
<comment type="pathway">
    <text evidence="2">Bacterial outer membrane biogenesis; LPS core biosynthesis.</text>
</comment>
<dbReference type="InterPro" id="IPR011908">
    <property type="entry name" value="LipoPS_heptosylTferase-I"/>
</dbReference>
<sequence length="321" mass="36579">MKNKNKIAIVKLSALGDIVHSVIVLQFIKKHVPNSHITWIVDERFADILRDHSLIDELVEIPLKDKKILKCYKILKNLDNFDVVIDMQGLLKSAIVSRIIGKNIYGFGIDSVKENIASLFYKHKLKIDYNENIIIRNLSLVSFALDFKFDKNDIINKNPCFDISPKEKNSKNTIIIAPFASEDNKCYDKFKDVINLLKEYEIYITHANDKELKSAEKLTKNTHAKLLERKNLKEMIKAISQTDLVIGNDSGLTHIAWAVNTPSITLFGNRPSKRNAFKTNVNLVVDMGKQPDAKSINKNDFCIKEILPETVANFAKRILNG</sequence>
<evidence type="ECO:0000256" key="13">
    <source>
        <dbReference type="ARBA" id="ARBA00049201"/>
    </source>
</evidence>
<evidence type="ECO:0000256" key="5">
    <source>
        <dbReference type="ARBA" id="ARBA00022676"/>
    </source>
</evidence>
<dbReference type="GO" id="GO:0005886">
    <property type="term" value="C:plasma membrane"/>
    <property type="evidence" value="ECO:0007669"/>
    <property type="project" value="UniProtKB-SubCell"/>
</dbReference>
<evidence type="ECO:0000256" key="4">
    <source>
        <dbReference type="ARBA" id="ARBA00022519"/>
    </source>
</evidence>
<evidence type="ECO:0000256" key="2">
    <source>
        <dbReference type="ARBA" id="ARBA00004713"/>
    </source>
</evidence>
<dbReference type="AlphaFoldDB" id="A0A1S6U8Y5"/>
<keyword evidence="6 14" id="KW-0808">Transferase</keyword>
<comment type="catalytic activity">
    <reaction evidence="13">
        <text>an alpha-Kdo-(2-&gt;4)-alpha-Kdo-(2-&gt;6)-lipid A + ADP-L-glycero-beta-D-manno-heptose = an L-alpha-D-Hep-(1-&gt;5)-[alpha-Kdo-(2-&gt;4)]-alpha-Kdo-(2-&gt;6)-lipid A + ADP + H(+)</text>
        <dbReference type="Rhea" id="RHEA:74067"/>
        <dbReference type="ChEBI" id="CHEBI:15378"/>
        <dbReference type="ChEBI" id="CHEBI:61506"/>
        <dbReference type="ChEBI" id="CHEBI:176431"/>
        <dbReference type="ChEBI" id="CHEBI:193068"/>
        <dbReference type="ChEBI" id="CHEBI:456216"/>
        <dbReference type="EC" id="2.4.99.23"/>
    </reaction>
</comment>
<keyword evidence="7" id="KW-0448">Lipopolysaccharide biosynthesis</keyword>
<dbReference type="EC" id="2.4.99.23" evidence="10"/>